<accession>A0A1V8M237</accession>
<evidence type="ECO:0000313" key="2">
    <source>
        <dbReference type="Proteomes" id="UP000191980"/>
    </source>
</evidence>
<dbReference type="RefSeq" id="WP_080523799.1">
    <property type="nucleotide sequence ID" value="NZ_LPUF01000003.1"/>
</dbReference>
<protein>
    <submittedName>
        <fullName evidence="1">Uncharacterized protein</fullName>
    </submittedName>
</protein>
<evidence type="ECO:0000313" key="1">
    <source>
        <dbReference type="EMBL" id="OQK15556.1"/>
    </source>
</evidence>
<dbReference type="EMBL" id="LPUF01000003">
    <property type="protein sequence ID" value="OQK15556.1"/>
    <property type="molecule type" value="Genomic_DNA"/>
</dbReference>
<reference evidence="1 2" key="1">
    <citation type="submission" date="2015-12" db="EMBL/GenBank/DDBJ databases">
        <authorList>
            <person name="Shamseldin A."/>
            <person name="Moawad H."/>
            <person name="Abd El-Rahim W.M."/>
            <person name="Sadowsky M.J."/>
        </authorList>
    </citation>
    <scope>NUCLEOTIDE SEQUENCE [LARGE SCALE GENOMIC DNA]</scope>
    <source>
        <strain evidence="1 2">WF1</strain>
    </source>
</reference>
<proteinExistence type="predicted"/>
<sequence length="85" mass="9662">MFVLVEPDEITDETLNLVIKSIGNTEYAWRHLKDIAEDSGFSLESTKNKLTGLIEHGYVVEIEKYSQKVYGLSSKGQAEFHKIKT</sequence>
<organism evidence="1 2">
    <name type="scientific">Methyloprofundus sedimenti</name>
    <dbReference type="NCBI Taxonomy" id="1420851"/>
    <lineage>
        <taxon>Bacteria</taxon>
        <taxon>Pseudomonadati</taxon>
        <taxon>Pseudomonadota</taxon>
        <taxon>Gammaproteobacteria</taxon>
        <taxon>Methylococcales</taxon>
        <taxon>Methylococcaceae</taxon>
        <taxon>Methyloprofundus</taxon>
    </lineage>
</organism>
<dbReference type="STRING" id="1420851.AU255_15120"/>
<dbReference type="Proteomes" id="UP000191980">
    <property type="component" value="Unassembled WGS sequence"/>
</dbReference>
<comment type="caution">
    <text evidence="1">The sequence shown here is derived from an EMBL/GenBank/DDBJ whole genome shotgun (WGS) entry which is preliminary data.</text>
</comment>
<keyword evidence="2" id="KW-1185">Reference proteome</keyword>
<name>A0A1V8M237_9GAMM</name>
<dbReference type="AlphaFoldDB" id="A0A1V8M237"/>
<gene>
    <name evidence="1" type="ORF">AU255_15120</name>
</gene>